<keyword evidence="4" id="KW-1185">Reference proteome</keyword>
<feature type="region of interest" description="Disordered" evidence="1">
    <location>
        <begin position="195"/>
        <end position="228"/>
    </location>
</feature>
<evidence type="ECO:0000313" key="3">
    <source>
        <dbReference type="EMBL" id="PWV81447.1"/>
    </source>
</evidence>
<keyword evidence="2" id="KW-0812">Transmembrane</keyword>
<feature type="transmembrane region" description="Helical" evidence="2">
    <location>
        <begin position="56"/>
        <end position="80"/>
    </location>
</feature>
<organism evidence="3 4">
    <name type="scientific">Nocardia neocaledoniensis</name>
    <dbReference type="NCBI Taxonomy" id="236511"/>
    <lineage>
        <taxon>Bacteria</taxon>
        <taxon>Bacillati</taxon>
        <taxon>Actinomycetota</taxon>
        <taxon>Actinomycetes</taxon>
        <taxon>Mycobacteriales</taxon>
        <taxon>Nocardiaceae</taxon>
        <taxon>Nocardia</taxon>
    </lineage>
</organism>
<feature type="transmembrane region" description="Helical" evidence="2">
    <location>
        <begin position="92"/>
        <end position="114"/>
    </location>
</feature>
<sequence length="228" mass="23687">MYPAPAQRPATGGTAVTAAILATVGGLAGLGGVLMYVVNTVRFDSPVFGWGFMPGWVSIVVAVSFVIDLVAAVMLLVGAAQVFGRRGSGPTLVALGCFGVIVAYLLGAFTGLVLSLEYDLPIISGQSSIFGNTSVDSMLGAYVEIPWAISLLVMVFPLVTFTLAVLPSTRRWCKGTRPGWPVQGAQPYGMPPGAYHPGNSPYQAQPQAVPGYGAPKGHPGHPPQYGPR</sequence>
<evidence type="ECO:0000256" key="1">
    <source>
        <dbReference type="SAM" id="MobiDB-lite"/>
    </source>
</evidence>
<evidence type="ECO:0000313" key="4">
    <source>
        <dbReference type="Proteomes" id="UP000246410"/>
    </source>
</evidence>
<gene>
    <name evidence="3" type="ORF">DFR69_101790</name>
</gene>
<feature type="transmembrane region" description="Helical" evidence="2">
    <location>
        <begin position="145"/>
        <end position="166"/>
    </location>
</feature>
<comment type="caution">
    <text evidence="3">The sequence shown here is derived from an EMBL/GenBank/DDBJ whole genome shotgun (WGS) entry which is preliminary data.</text>
</comment>
<keyword evidence="2" id="KW-1133">Transmembrane helix</keyword>
<name>A0A317P1X0_9NOCA</name>
<evidence type="ECO:0000256" key="2">
    <source>
        <dbReference type="SAM" id="Phobius"/>
    </source>
</evidence>
<feature type="transmembrane region" description="Helical" evidence="2">
    <location>
        <begin position="12"/>
        <end position="36"/>
    </location>
</feature>
<proteinExistence type="predicted"/>
<dbReference type="EMBL" id="QGTL01000001">
    <property type="protein sequence ID" value="PWV81447.1"/>
    <property type="molecule type" value="Genomic_DNA"/>
</dbReference>
<dbReference type="RefSeq" id="WP_110035956.1">
    <property type="nucleotide sequence ID" value="NZ_QGTL01000001.1"/>
</dbReference>
<reference evidence="3 4" key="1">
    <citation type="submission" date="2018-05" db="EMBL/GenBank/DDBJ databases">
        <title>Genomic Encyclopedia of Type Strains, Phase IV (KMG-IV): sequencing the most valuable type-strain genomes for metagenomic binning, comparative biology and taxonomic classification.</title>
        <authorList>
            <person name="Goeker M."/>
        </authorList>
    </citation>
    <scope>NUCLEOTIDE SEQUENCE [LARGE SCALE GENOMIC DNA]</scope>
    <source>
        <strain evidence="3 4">DSM 44717</strain>
    </source>
</reference>
<accession>A0A317P1X0</accession>
<keyword evidence="2" id="KW-0472">Membrane</keyword>
<protein>
    <submittedName>
        <fullName evidence="3">Uncharacterized protein</fullName>
    </submittedName>
</protein>
<dbReference type="AlphaFoldDB" id="A0A317P1X0"/>
<dbReference type="Proteomes" id="UP000246410">
    <property type="component" value="Unassembled WGS sequence"/>
</dbReference>